<sequence length="44" mass="5272">MEMKNIFVELEQFEELTPEVLEEVNGGGIFEDIYHWLHLLPEPR</sequence>
<name>A0A081SBB1_STRMT</name>
<reference evidence="8 12" key="3">
    <citation type="submission" date="2017-02" db="EMBL/GenBank/DDBJ databases">
        <title>Draft genome sequence of Streptococcus mitis CCUG 61082.</title>
        <authorList>
            <person name="Salva-Serra F."/>
            <person name="Engstrom-Jakobsson H."/>
            <person name="Thorell K."/>
            <person name="Jaen-Luchoro D."/>
            <person name="Gonzales-Siles L."/>
            <person name="Karlsson R."/>
            <person name="Gomila M."/>
            <person name="Yazdan S."/>
            <person name="Boulund F."/>
            <person name="Johnning A."/>
            <person name="Engstrand L."/>
            <person name="Kristiansson E."/>
            <person name="Moore E."/>
        </authorList>
    </citation>
    <scope>NUCLEOTIDE SEQUENCE [LARGE SCALE GENOMIC DNA]</scope>
    <source>
        <strain evidence="8 12">CCUG 61082</strain>
    </source>
</reference>
<organism evidence="7 11">
    <name type="scientific">Streptococcus mitis</name>
    <dbReference type="NCBI Taxonomy" id="28037"/>
    <lineage>
        <taxon>Bacteria</taxon>
        <taxon>Bacillati</taxon>
        <taxon>Bacillota</taxon>
        <taxon>Bacilli</taxon>
        <taxon>Lactobacillales</taxon>
        <taxon>Streptococcaceae</taxon>
        <taxon>Streptococcus</taxon>
        <taxon>Streptococcus mitis group</taxon>
    </lineage>
</organism>
<protein>
    <submittedName>
        <fullName evidence="7">COMC family protein</fullName>
    </submittedName>
    <submittedName>
        <fullName evidence="9">ComC/BlpC family peptide pheromone/bacteriocin</fullName>
    </submittedName>
    <submittedName>
        <fullName evidence="8">Ethanolamine utilization protein EutH</fullName>
    </submittedName>
    <submittedName>
        <fullName evidence="10">Excreted peptide</fullName>
    </submittedName>
</protein>
<dbReference type="EMBL" id="CABEHV010000004">
    <property type="protein sequence ID" value="VTS39795.1"/>
    <property type="molecule type" value="Genomic_DNA"/>
</dbReference>
<dbReference type="Proteomes" id="UP000387692">
    <property type="component" value="Unassembled WGS sequence"/>
</dbReference>
<dbReference type="RefSeq" id="WP_004257719.1">
    <property type="nucleotide sequence ID" value="NZ_CABEHV010000004.1"/>
</dbReference>
<proteinExistence type="inferred from homology"/>
<dbReference type="GO" id="GO:0005186">
    <property type="term" value="F:pheromone activity"/>
    <property type="evidence" value="ECO:0007669"/>
    <property type="project" value="UniProtKB-KW"/>
</dbReference>
<evidence type="ECO:0000256" key="5">
    <source>
        <dbReference type="ARBA" id="ARBA00023044"/>
    </source>
</evidence>
<dbReference type="Proteomes" id="UP000190872">
    <property type="component" value="Unassembled WGS sequence"/>
</dbReference>
<dbReference type="Pfam" id="PF03047">
    <property type="entry name" value="ComC"/>
    <property type="match status" value="1"/>
</dbReference>
<dbReference type="EMBL" id="JPGW01000012">
    <property type="protein sequence ID" value="KER08214.1"/>
    <property type="molecule type" value="Genomic_DNA"/>
</dbReference>
<comment type="function">
    <text evidence="1">Acts as a pheromone, induces cells to develop competence for genetic transformation.</text>
</comment>
<reference evidence="7 11" key="1">
    <citation type="submission" date="2014-05" db="EMBL/GenBank/DDBJ databases">
        <authorList>
            <person name="Daugherty S.C."/>
            <person name="Tallon L.J."/>
            <person name="Sadzewicz L."/>
            <person name="Kilian M."/>
            <person name="Tettelin H."/>
        </authorList>
    </citation>
    <scope>NUCLEOTIDE SEQUENCE [LARGE SCALE GENOMIC DNA]</scope>
    <source>
        <strain evidence="7 11">SK271</strain>
    </source>
</reference>
<evidence type="ECO:0000313" key="11">
    <source>
        <dbReference type="Proteomes" id="UP000028067"/>
    </source>
</evidence>
<dbReference type="InterPro" id="IPR004288">
    <property type="entry name" value="Competence_ComC"/>
</dbReference>
<evidence type="ECO:0000313" key="7">
    <source>
        <dbReference type="EMBL" id="KER08214.1"/>
    </source>
</evidence>
<evidence type="ECO:0000256" key="4">
    <source>
        <dbReference type="ARBA" id="ARBA00022525"/>
    </source>
</evidence>
<dbReference type="EMBL" id="NCVD01000048">
    <property type="protein sequence ID" value="ORO88665.1"/>
    <property type="molecule type" value="Genomic_DNA"/>
</dbReference>
<evidence type="ECO:0000256" key="3">
    <source>
        <dbReference type="ARBA" id="ARBA00009039"/>
    </source>
</evidence>
<accession>A0A081SBB1</accession>
<evidence type="ECO:0000256" key="6">
    <source>
        <dbReference type="ARBA" id="ARBA00023287"/>
    </source>
</evidence>
<dbReference type="PATRIC" id="fig|28037.94.peg.1161"/>
<keyword evidence="5" id="KW-0588">Pheromone</keyword>
<evidence type="ECO:0000256" key="1">
    <source>
        <dbReference type="ARBA" id="ARBA00002667"/>
    </source>
</evidence>
<dbReference type="GO" id="GO:0005576">
    <property type="term" value="C:extracellular region"/>
    <property type="evidence" value="ECO:0007669"/>
    <property type="project" value="UniProtKB-SubCell"/>
</dbReference>
<dbReference type="AlphaFoldDB" id="A0A081SBB1"/>
<evidence type="ECO:0000313" key="12">
    <source>
        <dbReference type="Proteomes" id="UP000190872"/>
    </source>
</evidence>
<gene>
    <name evidence="8" type="ORF">B0179_04735</name>
    <name evidence="9" type="ORF">B7702_05680</name>
    <name evidence="10" type="ORF">NCTC11189_01516</name>
    <name evidence="7" type="ORF">SK271_1222</name>
</gene>
<evidence type="ECO:0000313" key="9">
    <source>
        <dbReference type="EMBL" id="ORO88665.1"/>
    </source>
</evidence>
<reference evidence="9" key="4">
    <citation type="submission" date="2017-04" db="EMBL/GenBank/DDBJ databases">
        <authorList>
            <person name="Afonso C.L."/>
            <person name="Miller P.J."/>
            <person name="Scott M.A."/>
            <person name="Spackman E."/>
            <person name="Goraichik I."/>
            <person name="Dimitrov K.M."/>
            <person name="Suarez D.L."/>
            <person name="Swayne D.E."/>
        </authorList>
    </citation>
    <scope>NUCLEOTIDE SEQUENCE</scope>
    <source>
        <strain evidence="9">RH_777_07</strain>
    </source>
</reference>
<evidence type="ECO:0000313" key="14">
    <source>
        <dbReference type="Proteomes" id="UP000387692"/>
    </source>
</evidence>
<reference evidence="10 14" key="5">
    <citation type="submission" date="2019-05" db="EMBL/GenBank/DDBJ databases">
        <authorList>
            <consortium name="Pathogen Informatics"/>
        </authorList>
    </citation>
    <scope>NUCLEOTIDE SEQUENCE [LARGE SCALE GENOMIC DNA]</scope>
    <source>
        <strain evidence="10 14">NCTC11189</strain>
    </source>
</reference>
<dbReference type="EMBL" id="MUXS01000007">
    <property type="protein sequence ID" value="OOR80457.1"/>
    <property type="molecule type" value="Genomic_DNA"/>
</dbReference>
<evidence type="ECO:0000313" key="8">
    <source>
        <dbReference type="EMBL" id="OOR80457.1"/>
    </source>
</evidence>
<comment type="subcellular location">
    <subcellularLocation>
        <location evidence="2">Secreted</location>
    </subcellularLocation>
</comment>
<dbReference type="Proteomes" id="UP000028067">
    <property type="component" value="Unassembled WGS sequence"/>
</dbReference>
<dbReference type="GO" id="GO:0030420">
    <property type="term" value="P:establishment of competence for transformation"/>
    <property type="evidence" value="ECO:0007669"/>
    <property type="project" value="UniProtKB-KW"/>
</dbReference>
<comment type="similarity">
    <text evidence="3">Belongs to the ComC family.</text>
</comment>
<keyword evidence="6" id="KW-0178">Competence</keyword>
<keyword evidence="4" id="KW-0964">Secreted</keyword>
<evidence type="ECO:0000256" key="2">
    <source>
        <dbReference type="ARBA" id="ARBA00004613"/>
    </source>
</evidence>
<evidence type="ECO:0000313" key="13">
    <source>
        <dbReference type="Proteomes" id="UP000193849"/>
    </source>
</evidence>
<reference evidence="9 13" key="2">
    <citation type="journal article" date="2016" name="Eur. J. Clin. Microbiol. Infect. Dis.">
        <title>Whole genome sequencing as a tool for phylogenetic analysis of clinical strains of Mitis group streptococci.</title>
        <authorList>
            <person name="Rasmussen L.H."/>
            <person name="Dargis R."/>
            <person name="Hojholt K."/>
            <person name="Christensen J.J."/>
            <person name="Skovgaard O."/>
            <person name="Justesen U.S."/>
            <person name="Rosenvinge F.S."/>
            <person name="Moser C."/>
            <person name="Lukjancenko O."/>
            <person name="Rasmussen S."/>
            <person name="Nielsen X.C."/>
        </authorList>
    </citation>
    <scope>NUCLEOTIDE SEQUENCE [LARGE SCALE GENOMIC DNA]</scope>
    <source>
        <strain evidence="9 13">RH_777_07</strain>
    </source>
</reference>
<dbReference type="Proteomes" id="UP000193849">
    <property type="component" value="Unassembled WGS sequence"/>
</dbReference>
<evidence type="ECO:0000313" key="10">
    <source>
        <dbReference type="EMBL" id="VTS39795.1"/>
    </source>
</evidence>